<keyword evidence="8" id="KW-1185">Reference proteome</keyword>
<dbReference type="PANTHER" id="PTHR43140">
    <property type="entry name" value="TYPE-1 RESTRICTION ENZYME ECOKI SPECIFICITY PROTEIN"/>
    <property type="match status" value="1"/>
</dbReference>
<dbReference type="CDD" id="cd17253">
    <property type="entry name" value="RMtype1_S_Eco933I-TRD2-CR2_like"/>
    <property type="match status" value="1"/>
</dbReference>
<accession>A0A810NAJ8</accession>
<comment type="subunit">
    <text evidence="4">The methyltransferase is composed of M and S polypeptides.</text>
</comment>
<dbReference type="InterPro" id="IPR051212">
    <property type="entry name" value="Type-I_RE_S_subunit"/>
</dbReference>
<evidence type="ECO:0000313" key="7">
    <source>
        <dbReference type="EMBL" id="BCJ70436.1"/>
    </source>
</evidence>
<sequence>MNDELPAGWVRVQLGDILLGIEAGKSFTCEPRPAEPDEWGVIKVSAMTWGTFRENENKALPAHRMPDVRYEIQPGDILVSRANTEAYVGAPVLVGRCRRRLLLSDKSLRLKPAAGIDPRWLVYAIASPTVRQQISASSTGAQESMRNISQSALASIEVALPPEAEQRRIVETLEHHLSRLDLGEHTLDAALARCRSYRRSWLLATTHSVAAEAVRLDAVADVRLGRQRSPKNHGGDSMFPYLRAANITWSGLKLDDVKEMNFTDKELATYRLRPGDVLLSEASGSPREVGKPALWQGEIENCCFQNTLIRVRPTGILPEFLLHYLRAEAMAGRFADNSRGVGIHHLGATALAGWKVVLPDDEVQAKIVAQIDETEPILVAVETAIAKQVQRSKNLRNSLLRAASSGKLVAQDPSDEVASELLERIEVERRRHGVGRRALRARSAAAPKMKTDASTGHQEELWL</sequence>
<evidence type="ECO:0000313" key="8">
    <source>
        <dbReference type="Proteomes" id="UP000680866"/>
    </source>
</evidence>
<protein>
    <recommendedName>
        <fullName evidence="6">Type I restriction modification DNA specificity domain-containing protein</fullName>
    </recommendedName>
</protein>
<dbReference type="EMBL" id="AP023359">
    <property type="protein sequence ID" value="BCJ70436.1"/>
    <property type="molecule type" value="Genomic_DNA"/>
</dbReference>
<organism evidence="7 8">
    <name type="scientific">Polymorphospora rubra</name>
    <dbReference type="NCBI Taxonomy" id="338584"/>
    <lineage>
        <taxon>Bacteria</taxon>
        <taxon>Bacillati</taxon>
        <taxon>Actinomycetota</taxon>
        <taxon>Actinomycetes</taxon>
        <taxon>Micromonosporales</taxon>
        <taxon>Micromonosporaceae</taxon>
        <taxon>Polymorphospora</taxon>
    </lineage>
</organism>
<dbReference type="KEGG" id="pry:Prubr_74570"/>
<keyword evidence="3" id="KW-0238">DNA-binding</keyword>
<evidence type="ECO:0000256" key="3">
    <source>
        <dbReference type="ARBA" id="ARBA00023125"/>
    </source>
</evidence>
<dbReference type="CDD" id="cd17261">
    <property type="entry name" value="RMtype1_S_EcoKI-TRD2-CR2_like"/>
    <property type="match status" value="1"/>
</dbReference>
<dbReference type="REBASE" id="479491">
    <property type="entry name" value="S.Pru101157ORF74580P"/>
</dbReference>
<feature type="domain" description="Type I restriction modification DNA specificity" evidence="6">
    <location>
        <begin position="213"/>
        <end position="389"/>
    </location>
</feature>
<dbReference type="Gene3D" id="3.90.220.20">
    <property type="entry name" value="DNA methylase specificity domains"/>
    <property type="match status" value="2"/>
</dbReference>
<feature type="region of interest" description="Disordered" evidence="5">
    <location>
        <begin position="438"/>
        <end position="463"/>
    </location>
</feature>
<reference evidence="7" key="1">
    <citation type="submission" date="2020-08" db="EMBL/GenBank/DDBJ databases">
        <title>Whole genome shotgun sequence of Polymorphospora rubra NBRC 101157.</title>
        <authorList>
            <person name="Komaki H."/>
            <person name="Tamura T."/>
        </authorList>
    </citation>
    <scope>NUCLEOTIDE SEQUENCE</scope>
    <source>
        <strain evidence="7">NBRC 101157</strain>
    </source>
</reference>
<evidence type="ECO:0000259" key="6">
    <source>
        <dbReference type="Pfam" id="PF01420"/>
    </source>
</evidence>
<dbReference type="Pfam" id="PF01420">
    <property type="entry name" value="Methylase_S"/>
    <property type="match status" value="1"/>
</dbReference>
<dbReference type="GO" id="GO:0003677">
    <property type="term" value="F:DNA binding"/>
    <property type="evidence" value="ECO:0007669"/>
    <property type="project" value="UniProtKB-KW"/>
</dbReference>
<dbReference type="SUPFAM" id="SSF116734">
    <property type="entry name" value="DNA methylase specificity domain"/>
    <property type="match status" value="2"/>
</dbReference>
<comment type="similarity">
    <text evidence="1">Belongs to the type-I restriction system S methylase family.</text>
</comment>
<evidence type="ECO:0000256" key="5">
    <source>
        <dbReference type="SAM" id="MobiDB-lite"/>
    </source>
</evidence>
<dbReference type="Proteomes" id="UP000680866">
    <property type="component" value="Chromosome"/>
</dbReference>
<gene>
    <name evidence="7" type="ORF">Prubr_74570</name>
</gene>
<dbReference type="InterPro" id="IPR044946">
    <property type="entry name" value="Restrct_endonuc_typeI_TRD_sf"/>
</dbReference>
<dbReference type="AlphaFoldDB" id="A0A810NAJ8"/>
<dbReference type="PANTHER" id="PTHR43140:SF1">
    <property type="entry name" value="TYPE I RESTRICTION ENZYME ECOKI SPECIFICITY SUBUNIT"/>
    <property type="match status" value="1"/>
</dbReference>
<dbReference type="InterPro" id="IPR000055">
    <property type="entry name" value="Restrct_endonuc_typeI_TRD"/>
</dbReference>
<evidence type="ECO:0000256" key="1">
    <source>
        <dbReference type="ARBA" id="ARBA00010923"/>
    </source>
</evidence>
<dbReference type="RefSeq" id="WP_344142368.1">
    <property type="nucleotide sequence ID" value="NZ_BAAAOJ010000031.1"/>
</dbReference>
<evidence type="ECO:0000256" key="2">
    <source>
        <dbReference type="ARBA" id="ARBA00022747"/>
    </source>
</evidence>
<name>A0A810NAJ8_9ACTN</name>
<keyword evidence="2" id="KW-0680">Restriction system</keyword>
<evidence type="ECO:0000256" key="4">
    <source>
        <dbReference type="ARBA" id="ARBA00038652"/>
    </source>
</evidence>
<proteinExistence type="inferred from homology"/>
<dbReference type="GO" id="GO:0009307">
    <property type="term" value="P:DNA restriction-modification system"/>
    <property type="evidence" value="ECO:0007669"/>
    <property type="project" value="UniProtKB-KW"/>
</dbReference>